<gene>
    <name evidence="1" type="ORF">KPL37_08420</name>
</gene>
<name>A0ABS6BS67_9CLOT</name>
<reference evidence="1 2" key="1">
    <citation type="submission" date="2021-06" db="EMBL/GenBank/DDBJ databases">
        <title>Clostridia strains as spoilage organisms.</title>
        <authorList>
            <person name="Wambui J."/>
            <person name="Stephan R."/>
            <person name="Stevens M.J.A."/>
        </authorList>
    </citation>
    <scope>NUCLEOTIDE SEQUENCE [LARGE SCALE GENOMIC DNA]</scope>
    <source>
        <strain evidence="1 2">DSM 14204</strain>
    </source>
</reference>
<evidence type="ECO:0000313" key="2">
    <source>
        <dbReference type="Proteomes" id="UP000776252"/>
    </source>
</evidence>
<organism evidence="1 2">
    <name type="scientific">Clostridium frigoris</name>
    <dbReference type="NCBI Taxonomy" id="205327"/>
    <lineage>
        <taxon>Bacteria</taxon>
        <taxon>Bacillati</taxon>
        <taxon>Bacillota</taxon>
        <taxon>Clostridia</taxon>
        <taxon>Eubacteriales</taxon>
        <taxon>Clostridiaceae</taxon>
        <taxon>Clostridium</taxon>
    </lineage>
</organism>
<dbReference type="RefSeq" id="WP_216147909.1">
    <property type="nucleotide sequence ID" value="NZ_JAHLDV010000014.1"/>
</dbReference>
<protein>
    <submittedName>
        <fullName evidence="1">Uncharacterized protein</fullName>
    </submittedName>
</protein>
<dbReference type="Proteomes" id="UP000776252">
    <property type="component" value="Unassembled WGS sequence"/>
</dbReference>
<proteinExistence type="predicted"/>
<comment type="caution">
    <text evidence="1">The sequence shown here is derived from an EMBL/GenBank/DDBJ whole genome shotgun (WGS) entry which is preliminary data.</text>
</comment>
<accession>A0ABS6BS67</accession>
<keyword evidence="2" id="KW-1185">Reference proteome</keyword>
<dbReference type="EMBL" id="JAHLDV010000014">
    <property type="protein sequence ID" value="MBU3159773.1"/>
    <property type="molecule type" value="Genomic_DNA"/>
</dbReference>
<evidence type="ECO:0000313" key="1">
    <source>
        <dbReference type="EMBL" id="MBU3159773.1"/>
    </source>
</evidence>
<sequence length="92" mass="10794">MDLTNNEKLKLINSIEVLKCNDSFNKRAFAFTYDNNENRKILYEIGMIEEEVNFECRGCGVLDIINIGLRYAKSFSKEEGFYTDTIINYELF</sequence>